<protein>
    <submittedName>
        <fullName evidence="1">HAUS6 protein</fullName>
    </submittedName>
</protein>
<evidence type="ECO:0000313" key="2">
    <source>
        <dbReference type="Proteomes" id="UP000578343"/>
    </source>
</evidence>
<organism evidence="1 2">
    <name type="scientific">Baryphthengus martii</name>
    <name type="common">Rufous motmot</name>
    <dbReference type="NCBI Taxonomy" id="176943"/>
    <lineage>
        <taxon>Eukaryota</taxon>
        <taxon>Metazoa</taxon>
        <taxon>Chordata</taxon>
        <taxon>Craniata</taxon>
        <taxon>Vertebrata</taxon>
        <taxon>Euteleostomi</taxon>
        <taxon>Archelosauria</taxon>
        <taxon>Archosauria</taxon>
        <taxon>Dinosauria</taxon>
        <taxon>Saurischia</taxon>
        <taxon>Theropoda</taxon>
        <taxon>Coelurosauria</taxon>
        <taxon>Aves</taxon>
        <taxon>Neognathae</taxon>
        <taxon>Neoaves</taxon>
        <taxon>Telluraves</taxon>
        <taxon>Coraciimorphae</taxon>
        <taxon>Coraciiformes</taxon>
        <taxon>Momotidae</taxon>
        <taxon>Baryphthengus</taxon>
    </lineage>
</organism>
<dbReference type="EMBL" id="VWZK01003523">
    <property type="protein sequence ID" value="NXG69841.1"/>
    <property type="molecule type" value="Genomic_DNA"/>
</dbReference>
<keyword evidence="2" id="KW-1185">Reference proteome</keyword>
<proteinExistence type="predicted"/>
<evidence type="ECO:0000313" key="1">
    <source>
        <dbReference type="EMBL" id="NXG69841.1"/>
    </source>
</evidence>
<dbReference type="AlphaFoldDB" id="A0A7K9DYS6"/>
<dbReference type="GO" id="GO:0070652">
    <property type="term" value="C:HAUS complex"/>
    <property type="evidence" value="ECO:0007669"/>
    <property type="project" value="InterPro"/>
</dbReference>
<gene>
    <name evidence="1" type="primary">Haus6</name>
    <name evidence="1" type="ORF">BARMAR_R15311</name>
</gene>
<dbReference type="PANTHER" id="PTHR16151:SF2">
    <property type="entry name" value="HAUS AUGMIN-LIKE COMPLEX SUBUNIT 6"/>
    <property type="match status" value="1"/>
</dbReference>
<comment type="caution">
    <text evidence="1">The sequence shown here is derived from an EMBL/GenBank/DDBJ whole genome shotgun (WGS) entry which is preliminary data.</text>
</comment>
<feature type="non-terminal residue" evidence="1">
    <location>
        <position position="187"/>
    </location>
</feature>
<dbReference type="GO" id="GO:0051225">
    <property type="term" value="P:spindle assembly"/>
    <property type="evidence" value="ECO:0007669"/>
    <property type="project" value="InterPro"/>
</dbReference>
<reference evidence="1 2" key="1">
    <citation type="submission" date="2019-09" db="EMBL/GenBank/DDBJ databases">
        <title>Bird 10,000 Genomes (B10K) Project - Family phase.</title>
        <authorList>
            <person name="Zhang G."/>
        </authorList>
    </citation>
    <scope>NUCLEOTIDE SEQUENCE [LARGE SCALE GENOMIC DNA]</scope>
    <source>
        <strain evidence="1">B10K-DU-001-21</strain>
        <tissue evidence="1">Muscle</tissue>
    </source>
</reference>
<accession>A0A7K9DYS6</accession>
<dbReference type="Proteomes" id="UP000578343">
    <property type="component" value="Unassembled WGS sequence"/>
</dbReference>
<dbReference type="OrthoDB" id="5575722at2759"/>
<name>A0A7K9DYS6_BARMA</name>
<feature type="non-terminal residue" evidence="1">
    <location>
        <position position="1"/>
    </location>
</feature>
<dbReference type="InterPro" id="IPR026797">
    <property type="entry name" value="HAUS_6"/>
</dbReference>
<dbReference type="PANTHER" id="PTHR16151">
    <property type="entry name" value="HAUS AUGMIN-LIKE COMPLEX SUBUNIT 6"/>
    <property type="match status" value="1"/>
</dbReference>
<sequence length="187" mass="21924">LLFCVYRMKQNDQNKNDKTEAIKKVRSMWTFIMEMLTSLKKEKEDVDSVLDEHKCILDGTNVVFRIPQLLVHRVGSDTHQLCTGNVYEAEKLNFLTVIQLLNEALRTLRDEHCQSEFKLQVVENTISHYDEALKDVTAKRLVMLQQLCVPTSVSNWRKQEDWEVKWKNFLDQCPFNLCLEQNSVSSV</sequence>
<dbReference type="GO" id="GO:1990498">
    <property type="term" value="C:mitotic spindle microtubule"/>
    <property type="evidence" value="ECO:0007669"/>
    <property type="project" value="TreeGrafter"/>
</dbReference>
<dbReference type="GO" id="GO:0008017">
    <property type="term" value="F:microtubule binding"/>
    <property type="evidence" value="ECO:0007669"/>
    <property type="project" value="TreeGrafter"/>
</dbReference>